<feature type="domain" description="Aminoacyl-transfer RNA synthetases class-II family profile" evidence="9">
    <location>
        <begin position="35"/>
        <end position="282"/>
    </location>
</feature>
<dbReference type="InterPro" id="IPR036621">
    <property type="entry name" value="Anticodon-bd_dom_sf"/>
</dbReference>
<dbReference type="Pfam" id="PF03129">
    <property type="entry name" value="HGTP_anticodon"/>
    <property type="match status" value="1"/>
</dbReference>
<dbReference type="SUPFAM" id="SSF64586">
    <property type="entry name" value="C-terminal domain of ProRS"/>
    <property type="match status" value="1"/>
</dbReference>
<dbReference type="Gene3D" id="3.30.930.10">
    <property type="entry name" value="Bira Bifunctional Protein, Domain 2"/>
    <property type="match status" value="1"/>
</dbReference>
<evidence type="ECO:0000256" key="7">
    <source>
        <dbReference type="ARBA" id="ARBA00047671"/>
    </source>
</evidence>
<dbReference type="GO" id="GO:0006433">
    <property type="term" value="P:prolyl-tRNA aminoacylation"/>
    <property type="evidence" value="ECO:0007669"/>
    <property type="project" value="UniProtKB-UniRule"/>
</dbReference>
<gene>
    <name evidence="8 10" type="primary">proS</name>
    <name evidence="10" type="ORF">MYF_01455</name>
</gene>
<comment type="function">
    <text evidence="8">Catalyzes the attachment of proline to tRNA(Pro) in a two-step reaction: proline is first activated by ATP to form Pro-AMP and then transferred to the acceptor end of tRNA(Pro).</text>
</comment>
<dbReference type="PANTHER" id="PTHR43382">
    <property type="entry name" value="PROLYL-TRNA SYNTHETASE"/>
    <property type="match status" value="1"/>
</dbReference>
<evidence type="ECO:0000313" key="10">
    <source>
        <dbReference type="EMBL" id="AJC49819.1"/>
    </source>
</evidence>
<evidence type="ECO:0000256" key="4">
    <source>
        <dbReference type="ARBA" id="ARBA00022840"/>
    </source>
</evidence>
<dbReference type="HOGENOM" id="CLU_001882_4_2_14"/>
<keyword evidence="6 8" id="KW-0030">Aminoacyl-tRNA synthetase</keyword>
<sequence length="479" mass="55451">MKKPEKITARTTDFAKWYIDVIAQADLMNYGPIKGTIYFKPLGYKIWENIVRIVNSYFVRQKIENVYFPLLIPQDFIEKEKKHIKGFAPELLTITKVGDKSLAENIYIRPTSELLFADYFKAEIAKNNILPIKLNQWSQVLRWEKTTNPFLRNTEFLWQEGHTIHSSKTEAEQFAKKIARFYKDFLENYLSIPVILGKKTNREKFPGAFNTYTVESMMQNKRALQSATSHFLGQNFAKNFDIKFKNKKNETQIPFQTSWGISTRLIGAIVMAHSDDNGLILPPKIAPIQVDILEFFSKKNPEVKIFAKKVAKILKQKKISFQIDDSNEQIGFKINNSEVHGSPVRIEIGPNEVKNQQICLVRRDTREKIIFNISELKNKCPEILRKIQIDLLEKAKKRLSNNTVFVTTYKELKQEIIKGKFVIVPFNESAKKEAEIQEETTATARCIVPRTTIFNLPQSGISIFSGKKTTRFVLFAKSY</sequence>
<dbReference type="Gene3D" id="3.40.50.800">
    <property type="entry name" value="Anticodon-binding domain"/>
    <property type="match status" value="1"/>
</dbReference>
<dbReference type="Pfam" id="PF09180">
    <property type="entry name" value="ProRS-C_1"/>
    <property type="match status" value="1"/>
</dbReference>
<dbReference type="STRING" id="743971.MYF_01455"/>
<dbReference type="Proteomes" id="UP000031129">
    <property type="component" value="Chromosome"/>
</dbReference>
<name>A0A0A8E765_MESFC</name>
<dbReference type="InterPro" id="IPR004499">
    <property type="entry name" value="Pro-tRNA-ligase_IIa_arc-type"/>
</dbReference>
<dbReference type="OrthoDB" id="9809052at2"/>
<dbReference type="PROSITE" id="PS50862">
    <property type="entry name" value="AA_TRNA_LIGASE_II"/>
    <property type="match status" value="1"/>
</dbReference>
<dbReference type="InterPro" id="IPR006195">
    <property type="entry name" value="aa-tRNA-synth_II"/>
</dbReference>
<keyword evidence="5 8" id="KW-0648">Protein biosynthesis</keyword>
<dbReference type="PANTHER" id="PTHR43382:SF2">
    <property type="entry name" value="BIFUNCTIONAL GLUTAMATE_PROLINE--TRNA LIGASE"/>
    <property type="match status" value="1"/>
</dbReference>
<dbReference type="HAMAP" id="MF_01571">
    <property type="entry name" value="Pro_tRNA_synth_type3"/>
    <property type="match status" value="1"/>
</dbReference>
<evidence type="ECO:0000256" key="8">
    <source>
        <dbReference type="HAMAP-Rule" id="MF_01571"/>
    </source>
</evidence>
<dbReference type="SUPFAM" id="SSF55681">
    <property type="entry name" value="Class II aaRS and biotin synthetases"/>
    <property type="match status" value="1"/>
</dbReference>
<dbReference type="EMBL" id="CP007585">
    <property type="protein sequence ID" value="AJC49819.1"/>
    <property type="molecule type" value="Genomic_DNA"/>
</dbReference>
<comment type="catalytic activity">
    <reaction evidence="7 8">
        <text>tRNA(Pro) + L-proline + ATP = L-prolyl-tRNA(Pro) + AMP + diphosphate</text>
        <dbReference type="Rhea" id="RHEA:14305"/>
        <dbReference type="Rhea" id="RHEA-COMP:9700"/>
        <dbReference type="Rhea" id="RHEA-COMP:9702"/>
        <dbReference type="ChEBI" id="CHEBI:30616"/>
        <dbReference type="ChEBI" id="CHEBI:33019"/>
        <dbReference type="ChEBI" id="CHEBI:60039"/>
        <dbReference type="ChEBI" id="CHEBI:78442"/>
        <dbReference type="ChEBI" id="CHEBI:78532"/>
        <dbReference type="ChEBI" id="CHEBI:456215"/>
        <dbReference type="EC" id="6.1.1.15"/>
    </reaction>
</comment>
<dbReference type="InterPro" id="IPR017449">
    <property type="entry name" value="Pro-tRNA_synth_II"/>
</dbReference>
<evidence type="ECO:0000256" key="5">
    <source>
        <dbReference type="ARBA" id="ARBA00022917"/>
    </source>
</evidence>
<dbReference type="KEGG" id="mfq:MYF_01455"/>
<dbReference type="SUPFAM" id="SSF52954">
    <property type="entry name" value="Class II aaRS ABD-related"/>
    <property type="match status" value="1"/>
</dbReference>
<dbReference type="SMART" id="SM00946">
    <property type="entry name" value="ProRS-C_1"/>
    <property type="match status" value="1"/>
</dbReference>
<keyword evidence="3 8" id="KW-0547">Nucleotide-binding</keyword>
<reference evidence="10 11" key="1">
    <citation type="journal article" date="2015" name="Genome Announc.">
        <title>Complete Genome Sequence of Mycoplasma flocculare Strain Ms42T (ATCC 27399T).</title>
        <authorList>
            <person name="Calcutt M.J."/>
            <person name="Foecking M.F."/>
            <person name="Heidari M.B."/>
            <person name="McIntosh M.A."/>
        </authorList>
    </citation>
    <scope>NUCLEOTIDE SEQUENCE [LARGE SCALE GENOMIC DNA]</scope>
    <source>
        <strain evidence="11">ATCC 27399</strain>
    </source>
</reference>
<dbReference type="InterPro" id="IPR002314">
    <property type="entry name" value="aa-tRNA-synt_IIb"/>
</dbReference>
<dbReference type="CDD" id="cd00778">
    <property type="entry name" value="ProRS_core_arch_euk"/>
    <property type="match status" value="1"/>
</dbReference>
<comment type="subunit">
    <text evidence="8">Homodimer.</text>
</comment>
<evidence type="ECO:0000259" key="9">
    <source>
        <dbReference type="PROSITE" id="PS50862"/>
    </source>
</evidence>
<dbReference type="GO" id="GO:0005737">
    <property type="term" value="C:cytoplasm"/>
    <property type="evidence" value="ECO:0007669"/>
    <property type="project" value="UniProtKB-SubCell"/>
</dbReference>
<keyword evidence="1 8" id="KW-0963">Cytoplasm</keyword>
<dbReference type="EC" id="6.1.1.15" evidence="8"/>
<dbReference type="PRINTS" id="PR01046">
    <property type="entry name" value="TRNASYNTHPRO"/>
</dbReference>
<evidence type="ECO:0000256" key="3">
    <source>
        <dbReference type="ARBA" id="ARBA00022741"/>
    </source>
</evidence>
<dbReference type="InterPro" id="IPR016061">
    <property type="entry name" value="Pro-tRNA_ligase_II_C"/>
</dbReference>
<dbReference type="GO" id="GO:0004827">
    <property type="term" value="F:proline-tRNA ligase activity"/>
    <property type="evidence" value="ECO:0007669"/>
    <property type="project" value="UniProtKB-UniRule"/>
</dbReference>
<evidence type="ECO:0000256" key="6">
    <source>
        <dbReference type="ARBA" id="ARBA00023146"/>
    </source>
</evidence>
<evidence type="ECO:0000256" key="2">
    <source>
        <dbReference type="ARBA" id="ARBA00022598"/>
    </source>
</evidence>
<dbReference type="Gene3D" id="3.30.110.30">
    <property type="entry name" value="C-terminal domain of ProRS"/>
    <property type="match status" value="1"/>
</dbReference>
<keyword evidence="4 8" id="KW-0067">ATP-binding</keyword>
<comment type="subcellular location">
    <subcellularLocation>
        <location evidence="8">Cytoplasm</location>
    </subcellularLocation>
</comment>
<comment type="domain">
    <text evidence="8">Consists of three domains: the N-terminal catalytic domain, the anticodon-binding domain and the C-terminal extension.</text>
</comment>
<dbReference type="AlphaFoldDB" id="A0A0A8E765"/>
<dbReference type="InterPro" id="IPR004154">
    <property type="entry name" value="Anticodon-bd"/>
</dbReference>
<protein>
    <recommendedName>
        <fullName evidence="8">Proline--tRNA ligase</fullName>
        <ecNumber evidence="8">6.1.1.15</ecNumber>
    </recommendedName>
    <alternativeName>
        <fullName evidence="8">Prolyl-tRNA synthetase</fullName>
        <shortName evidence="8">ProRS</shortName>
    </alternativeName>
</protein>
<dbReference type="GO" id="GO:0005524">
    <property type="term" value="F:ATP binding"/>
    <property type="evidence" value="ECO:0007669"/>
    <property type="project" value="UniProtKB-UniRule"/>
</dbReference>
<organism evidence="10 11">
    <name type="scientific">Mesomycoplasma flocculare ATCC 27399</name>
    <dbReference type="NCBI Taxonomy" id="743971"/>
    <lineage>
        <taxon>Bacteria</taxon>
        <taxon>Bacillati</taxon>
        <taxon>Mycoplasmatota</taxon>
        <taxon>Mycoplasmoidales</taxon>
        <taxon>Metamycoplasmataceae</taxon>
        <taxon>Mesomycoplasma</taxon>
    </lineage>
</organism>
<dbReference type="InterPro" id="IPR045864">
    <property type="entry name" value="aa-tRNA-synth_II/BPL/LPL"/>
</dbReference>
<dbReference type="GO" id="GO:0017101">
    <property type="term" value="C:aminoacyl-tRNA synthetase multienzyme complex"/>
    <property type="evidence" value="ECO:0007669"/>
    <property type="project" value="TreeGrafter"/>
</dbReference>
<dbReference type="Pfam" id="PF00587">
    <property type="entry name" value="tRNA-synt_2b"/>
    <property type="match status" value="1"/>
</dbReference>
<keyword evidence="11" id="KW-1185">Reference proteome</keyword>
<dbReference type="RefSeq" id="WP_039387763.1">
    <property type="nucleotide sequence ID" value="NZ_CP007585.1"/>
</dbReference>
<comment type="similarity">
    <text evidence="8">Belongs to the class-II aminoacyl-tRNA synthetase family. ProS type 3 subfamily.</text>
</comment>
<evidence type="ECO:0000313" key="11">
    <source>
        <dbReference type="Proteomes" id="UP000031129"/>
    </source>
</evidence>
<dbReference type="NCBIfam" id="TIGR00408">
    <property type="entry name" value="proS_fam_I"/>
    <property type="match status" value="1"/>
</dbReference>
<accession>A0A0A8E765</accession>
<keyword evidence="2 8" id="KW-0436">Ligase</keyword>
<dbReference type="InterPro" id="IPR002316">
    <property type="entry name" value="Pro-tRNA-ligase_IIa"/>
</dbReference>
<proteinExistence type="inferred from homology"/>
<evidence type="ECO:0000256" key="1">
    <source>
        <dbReference type="ARBA" id="ARBA00022490"/>
    </source>
</evidence>
<dbReference type="InterPro" id="IPR033721">
    <property type="entry name" value="ProRS_core_arch_euk"/>
</dbReference>